<dbReference type="GO" id="GO:0008049">
    <property type="term" value="P:male courtship behavior"/>
    <property type="evidence" value="ECO:0007669"/>
    <property type="project" value="TreeGrafter"/>
</dbReference>
<feature type="transmembrane region" description="Helical" evidence="8">
    <location>
        <begin position="77"/>
        <end position="94"/>
    </location>
</feature>
<evidence type="ECO:0000256" key="1">
    <source>
        <dbReference type="ARBA" id="ARBA00004651"/>
    </source>
</evidence>
<keyword evidence="2 8" id="KW-1003">Cell membrane</keyword>
<gene>
    <name evidence="9" type="ORF">BDFB_009063</name>
</gene>
<keyword evidence="5 8" id="KW-0472">Membrane</keyword>
<keyword evidence="10" id="KW-1185">Reference proteome</keyword>
<feature type="transmembrane region" description="Helical" evidence="8">
    <location>
        <begin position="34"/>
        <end position="57"/>
    </location>
</feature>
<dbReference type="GO" id="GO:0030425">
    <property type="term" value="C:dendrite"/>
    <property type="evidence" value="ECO:0007669"/>
    <property type="project" value="TreeGrafter"/>
</dbReference>
<evidence type="ECO:0000256" key="5">
    <source>
        <dbReference type="ARBA" id="ARBA00023136"/>
    </source>
</evidence>
<evidence type="ECO:0000256" key="6">
    <source>
        <dbReference type="ARBA" id="ARBA00023170"/>
    </source>
</evidence>
<evidence type="ECO:0000313" key="9">
    <source>
        <dbReference type="EMBL" id="RZC33359.1"/>
    </source>
</evidence>
<dbReference type="GO" id="GO:0030424">
    <property type="term" value="C:axon"/>
    <property type="evidence" value="ECO:0007669"/>
    <property type="project" value="TreeGrafter"/>
</dbReference>
<feature type="transmembrane region" description="Helical" evidence="8">
    <location>
        <begin position="154"/>
        <end position="174"/>
    </location>
</feature>
<dbReference type="OrthoDB" id="6749099at2759"/>
<dbReference type="Proteomes" id="UP000292052">
    <property type="component" value="Unassembled WGS sequence"/>
</dbReference>
<evidence type="ECO:0000256" key="4">
    <source>
        <dbReference type="ARBA" id="ARBA00022989"/>
    </source>
</evidence>
<dbReference type="EMBL" id="QDEB01089577">
    <property type="protein sequence ID" value="RZC33359.1"/>
    <property type="molecule type" value="Genomic_DNA"/>
</dbReference>
<keyword evidence="4 8" id="KW-1133">Transmembrane helix</keyword>
<dbReference type="GO" id="GO:0050909">
    <property type="term" value="P:sensory perception of taste"/>
    <property type="evidence" value="ECO:0007669"/>
    <property type="project" value="InterPro"/>
</dbReference>
<comment type="function">
    <text evidence="8">Gustatory receptor which mediates acceptance or avoidance behavior, depending on its substrates.</text>
</comment>
<accession>A0A482VLP4</accession>
<dbReference type="AlphaFoldDB" id="A0A482VLP4"/>
<evidence type="ECO:0000313" key="10">
    <source>
        <dbReference type="Proteomes" id="UP000292052"/>
    </source>
</evidence>
<feature type="transmembrane region" description="Helical" evidence="8">
    <location>
        <begin position="255"/>
        <end position="278"/>
    </location>
</feature>
<evidence type="ECO:0000256" key="3">
    <source>
        <dbReference type="ARBA" id="ARBA00022692"/>
    </source>
</evidence>
<evidence type="ECO:0000256" key="7">
    <source>
        <dbReference type="ARBA" id="ARBA00023224"/>
    </source>
</evidence>
<keyword evidence="3 8" id="KW-0812">Transmembrane</keyword>
<evidence type="ECO:0000256" key="2">
    <source>
        <dbReference type="ARBA" id="ARBA00022475"/>
    </source>
</evidence>
<evidence type="ECO:0000256" key="8">
    <source>
        <dbReference type="RuleBase" id="RU363108"/>
    </source>
</evidence>
<dbReference type="GO" id="GO:0007165">
    <property type="term" value="P:signal transduction"/>
    <property type="evidence" value="ECO:0007669"/>
    <property type="project" value="UniProtKB-KW"/>
</dbReference>
<comment type="similarity">
    <text evidence="8">Belongs to the insect chemoreceptor superfamily. Gustatory receptor (GR) family.</text>
</comment>
<dbReference type="PANTHER" id="PTHR21143">
    <property type="entry name" value="INVERTEBRATE GUSTATORY RECEPTOR"/>
    <property type="match status" value="1"/>
</dbReference>
<sequence length="359" mass="42198">MDLNIIGIMFKVGKVLALTPQSQDNQKSNNFQKLYAIVVFLLCTVCFVMNMSYRTLFYDDLSSVQLLLFVFTDVDRYLHNVYTLIIVMIFKQKEWFKLITNLRKTCVKASKTSQLLTFVMSHAAFLVLFVFVFHISVRSLGFAIGIQLYFLEYIQFYCQFYYMLFSCIILKMLLLRYSYQKFLLHEEIKMIQKRSFYRNSKSLKKIQCNIFCLKESADIFSDIFGGSILLNIFFNALKSLIYLERIIKNGYLGGMSIVSLGQIGIMVFFWTGTIVTVLRCDAVLKKFVEILRLSMKLEVISSDMTKDKNDQIRSFIDVVLHNRPKFTAFRFFEVNRSTIFRILYSIVTFLIIMIQFKLN</sequence>
<keyword evidence="6 8" id="KW-0675">Receptor</keyword>
<dbReference type="GO" id="GO:0005886">
    <property type="term" value="C:plasma membrane"/>
    <property type="evidence" value="ECO:0007669"/>
    <property type="project" value="UniProtKB-SubCell"/>
</dbReference>
<protein>
    <recommendedName>
        <fullName evidence="8">Gustatory receptor</fullName>
    </recommendedName>
</protein>
<feature type="transmembrane region" description="Helical" evidence="8">
    <location>
        <begin position="223"/>
        <end position="243"/>
    </location>
</feature>
<name>A0A482VLP4_ASBVE</name>
<dbReference type="PANTHER" id="PTHR21143:SF104">
    <property type="entry name" value="GUSTATORY RECEPTOR 8A-RELATED"/>
    <property type="match status" value="1"/>
</dbReference>
<organism evidence="9 10">
    <name type="scientific">Asbolus verrucosus</name>
    <name type="common">Desert ironclad beetle</name>
    <dbReference type="NCBI Taxonomy" id="1661398"/>
    <lineage>
        <taxon>Eukaryota</taxon>
        <taxon>Metazoa</taxon>
        <taxon>Ecdysozoa</taxon>
        <taxon>Arthropoda</taxon>
        <taxon>Hexapoda</taxon>
        <taxon>Insecta</taxon>
        <taxon>Pterygota</taxon>
        <taxon>Neoptera</taxon>
        <taxon>Endopterygota</taxon>
        <taxon>Coleoptera</taxon>
        <taxon>Polyphaga</taxon>
        <taxon>Cucujiformia</taxon>
        <taxon>Tenebrionidae</taxon>
        <taxon>Pimeliinae</taxon>
        <taxon>Asbolus</taxon>
    </lineage>
</organism>
<feature type="transmembrane region" description="Helical" evidence="8">
    <location>
        <begin position="338"/>
        <end position="356"/>
    </location>
</feature>
<keyword evidence="7 8" id="KW-0807">Transducer</keyword>
<comment type="caution">
    <text evidence="9">The sequence shown here is derived from an EMBL/GenBank/DDBJ whole genome shotgun (WGS) entry which is preliminary data.</text>
</comment>
<proteinExistence type="inferred from homology"/>
<dbReference type="GO" id="GO:0007635">
    <property type="term" value="P:chemosensory behavior"/>
    <property type="evidence" value="ECO:0007669"/>
    <property type="project" value="TreeGrafter"/>
</dbReference>
<feature type="transmembrane region" description="Helical" evidence="8">
    <location>
        <begin position="115"/>
        <end position="134"/>
    </location>
</feature>
<dbReference type="InterPro" id="IPR013604">
    <property type="entry name" value="7TM_chemorcpt"/>
</dbReference>
<dbReference type="Pfam" id="PF08395">
    <property type="entry name" value="7tm_7"/>
    <property type="match status" value="1"/>
</dbReference>
<dbReference type="GO" id="GO:0043025">
    <property type="term" value="C:neuronal cell body"/>
    <property type="evidence" value="ECO:0007669"/>
    <property type="project" value="TreeGrafter"/>
</dbReference>
<comment type="subcellular location">
    <subcellularLocation>
        <location evidence="1 8">Cell membrane</location>
        <topology evidence="1 8">Multi-pass membrane protein</topology>
    </subcellularLocation>
</comment>
<reference evidence="9 10" key="1">
    <citation type="submission" date="2017-03" db="EMBL/GenBank/DDBJ databases">
        <title>Genome of the blue death feigning beetle - Asbolus verrucosus.</title>
        <authorList>
            <person name="Rider S.D."/>
        </authorList>
    </citation>
    <scope>NUCLEOTIDE SEQUENCE [LARGE SCALE GENOMIC DNA]</scope>
    <source>
        <strain evidence="9">Butters</strain>
        <tissue evidence="9">Head and leg muscle</tissue>
    </source>
</reference>